<accession>A0A0A1UCG1</accession>
<name>A0A0A1UCG1_ENTIV</name>
<dbReference type="KEGG" id="eiv:EIN_313080"/>
<dbReference type="Proteomes" id="UP000014680">
    <property type="component" value="Unassembled WGS sequence"/>
</dbReference>
<evidence type="ECO:0000313" key="2">
    <source>
        <dbReference type="EMBL" id="ELP92929.1"/>
    </source>
</evidence>
<dbReference type="GeneID" id="14891912"/>
<dbReference type="OrthoDB" id="31297at2759"/>
<dbReference type="VEuPathDB" id="AmoebaDB:EIN_313080"/>
<dbReference type="RefSeq" id="XP_004259700.1">
    <property type="nucleotide sequence ID" value="XM_004259652.1"/>
</dbReference>
<dbReference type="GeneID" id="14891915"/>
<proteinExistence type="predicted"/>
<dbReference type="OMA" id="EDEMYAE"/>
<dbReference type="RefSeq" id="XP_004259697.1">
    <property type="nucleotide sequence ID" value="XM_004259649.1"/>
</dbReference>
<reference evidence="1 3" key="1">
    <citation type="submission" date="2012-10" db="EMBL/GenBank/DDBJ databases">
        <authorList>
            <person name="Zafar N."/>
            <person name="Inman J."/>
            <person name="Hall N."/>
            <person name="Lorenzi H."/>
            <person name="Caler E."/>
        </authorList>
    </citation>
    <scope>NUCLEOTIDE SEQUENCE [LARGE SCALE GENOMIC DNA]</scope>
    <source>
        <strain evidence="1 3">IP1</strain>
    </source>
</reference>
<dbReference type="VEuPathDB" id="AmoebaDB:EIN_313110"/>
<dbReference type="AlphaFoldDB" id="A0A0A1UCG1"/>
<gene>
    <name evidence="1" type="ORF">EIN_313080</name>
    <name evidence="2" type="ORF">EIN_313110</name>
</gene>
<dbReference type="KEGG" id="eiv:EIN_313110"/>
<dbReference type="EMBL" id="KB206312">
    <property type="protein sequence ID" value="ELP92929.1"/>
    <property type="molecule type" value="Genomic_DNA"/>
</dbReference>
<keyword evidence="3" id="KW-1185">Reference proteome</keyword>
<organism evidence="1 3">
    <name type="scientific">Entamoeba invadens IP1</name>
    <dbReference type="NCBI Taxonomy" id="370355"/>
    <lineage>
        <taxon>Eukaryota</taxon>
        <taxon>Amoebozoa</taxon>
        <taxon>Evosea</taxon>
        <taxon>Archamoebae</taxon>
        <taxon>Mastigamoebida</taxon>
        <taxon>Entamoebidae</taxon>
        <taxon>Entamoeba</taxon>
    </lineage>
</organism>
<evidence type="ECO:0000313" key="1">
    <source>
        <dbReference type="EMBL" id="ELP92926.1"/>
    </source>
</evidence>
<dbReference type="EMBL" id="KB206312">
    <property type="protein sequence ID" value="ELP92926.1"/>
    <property type="molecule type" value="Genomic_DNA"/>
</dbReference>
<protein>
    <submittedName>
        <fullName evidence="1">Uncharacterized protein</fullName>
    </submittedName>
</protein>
<evidence type="ECO:0000313" key="3">
    <source>
        <dbReference type="Proteomes" id="UP000014680"/>
    </source>
</evidence>
<sequence>MNVEHDAVIENDNGIEIPHWTKFSEKTVPMEDDSEEEKTDNETYTDLHTHFEQNERRRYVMLTLNPDDNDKPFVLPLASMQYLKMTEAKELKESYTHNFNFSAAKQKDDKLKLAFQSVWETQDAGQFALNFKISTL</sequence>